<dbReference type="Gene3D" id="3.40.50.1360">
    <property type="match status" value="1"/>
</dbReference>
<reference evidence="3 4" key="1">
    <citation type="submission" date="2020-02" db="EMBL/GenBank/DDBJ databases">
        <authorList>
            <person name="Li X.-J."/>
            <person name="Feng X.-M."/>
        </authorList>
    </citation>
    <scope>NUCLEOTIDE SEQUENCE [LARGE SCALE GENOMIC DNA]</scope>
    <source>
        <strain evidence="3 4">CGMCC 4.7225</strain>
    </source>
</reference>
<dbReference type="GO" id="GO:0006043">
    <property type="term" value="P:glucosamine catabolic process"/>
    <property type="evidence" value="ECO:0007669"/>
    <property type="project" value="TreeGrafter"/>
</dbReference>
<keyword evidence="4" id="KW-1185">Reference proteome</keyword>
<proteinExistence type="predicted"/>
<organism evidence="3 4">
    <name type="scientific">Phytoactinopolyspora alkaliphila</name>
    <dbReference type="NCBI Taxonomy" id="1783498"/>
    <lineage>
        <taxon>Bacteria</taxon>
        <taxon>Bacillati</taxon>
        <taxon>Actinomycetota</taxon>
        <taxon>Actinomycetes</taxon>
        <taxon>Jiangellales</taxon>
        <taxon>Jiangellaceae</taxon>
        <taxon>Phytoactinopolyspora</taxon>
    </lineage>
</organism>
<dbReference type="InterPro" id="IPR037171">
    <property type="entry name" value="NagB/RpiA_transferase-like"/>
</dbReference>
<dbReference type="InterPro" id="IPR004547">
    <property type="entry name" value="Glucosamine6P_isomerase"/>
</dbReference>
<dbReference type="GO" id="GO:0019262">
    <property type="term" value="P:N-acetylneuraminate catabolic process"/>
    <property type="evidence" value="ECO:0007669"/>
    <property type="project" value="TreeGrafter"/>
</dbReference>
<feature type="domain" description="Glucosamine/galactosamine-6-phosphate isomerase" evidence="2">
    <location>
        <begin position="20"/>
        <end position="234"/>
    </location>
</feature>
<accession>A0A6N9YKZ7</accession>
<name>A0A6N9YKZ7_9ACTN</name>
<dbReference type="SUPFAM" id="SSF100950">
    <property type="entry name" value="NagB/RpiA/CoA transferase-like"/>
    <property type="match status" value="1"/>
</dbReference>
<evidence type="ECO:0000313" key="3">
    <source>
        <dbReference type="EMBL" id="NED95716.1"/>
    </source>
</evidence>
<protein>
    <submittedName>
        <fullName evidence="3">Glucosamine-6-phosphate deaminase</fullName>
    </submittedName>
</protein>
<dbReference type="InterPro" id="IPR006148">
    <property type="entry name" value="Glc/Gal-6P_isomerase"/>
</dbReference>
<dbReference type="GO" id="GO:0005975">
    <property type="term" value="P:carbohydrate metabolic process"/>
    <property type="evidence" value="ECO:0007669"/>
    <property type="project" value="InterPro"/>
</dbReference>
<evidence type="ECO:0000313" key="4">
    <source>
        <dbReference type="Proteomes" id="UP000469185"/>
    </source>
</evidence>
<dbReference type="GO" id="GO:0042802">
    <property type="term" value="F:identical protein binding"/>
    <property type="evidence" value="ECO:0007669"/>
    <property type="project" value="TreeGrafter"/>
</dbReference>
<dbReference type="Pfam" id="PF01182">
    <property type="entry name" value="Glucosamine_iso"/>
    <property type="match status" value="1"/>
</dbReference>
<dbReference type="GO" id="GO:0005737">
    <property type="term" value="C:cytoplasm"/>
    <property type="evidence" value="ECO:0007669"/>
    <property type="project" value="TreeGrafter"/>
</dbReference>
<dbReference type="PANTHER" id="PTHR11280:SF6">
    <property type="entry name" value="GLUCOSAMINE-6-PHOSPHATE ISOMERASE NAGB"/>
    <property type="match status" value="1"/>
</dbReference>
<evidence type="ECO:0000259" key="2">
    <source>
        <dbReference type="Pfam" id="PF01182"/>
    </source>
</evidence>
<dbReference type="PANTHER" id="PTHR11280">
    <property type="entry name" value="GLUCOSAMINE-6-PHOSPHATE ISOMERASE"/>
    <property type="match status" value="1"/>
</dbReference>
<evidence type="ECO:0000256" key="1">
    <source>
        <dbReference type="ARBA" id="ARBA00023277"/>
    </source>
</evidence>
<dbReference type="Proteomes" id="UP000469185">
    <property type="component" value="Unassembled WGS sequence"/>
</dbReference>
<dbReference type="CDD" id="cd01399">
    <property type="entry name" value="GlcN6P_deaminase"/>
    <property type="match status" value="1"/>
</dbReference>
<dbReference type="GO" id="GO:0006046">
    <property type="term" value="P:N-acetylglucosamine catabolic process"/>
    <property type="evidence" value="ECO:0007669"/>
    <property type="project" value="TreeGrafter"/>
</dbReference>
<gene>
    <name evidence="3" type="ORF">G1H11_10370</name>
</gene>
<dbReference type="AlphaFoldDB" id="A0A6N9YKZ7"/>
<comment type="caution">
    <text evidence="3">The sequence shown here is derived from an EMBL/GenBank/DDBJ whole genome shotgun (WGS) entry which is preliminary data.</text>
</comment>
<keyword evidence="1" id="KW-0119">Carbohydrate metabolism</keyword>
<sequence length="252" mass="27187">MTAWESTERDVELRPAVYPDAAAAGAAAARAVAELVRTALAERGQARLIFAAAPSQEEFLTALRVQPDIDWARVRALHMDEYIGLPDGAPQSFAQWLRDRLPPLHLEPITPGDDAAAEARRYADAVRREPIDVTCLGIGVNGHIAFNEPDQCDFEDPEAVRLITLDETSRQQQVDDECFSALEDVPREALTLTVPALLSASSIIGVVQGEHKAPAVARMMTAPVGPGCPATALRTHPDVEIFLDTPAASLLP</sequence>
<dbReference type="GO" id="GO:0004342">
    <property type="term" value="F:glucosamine-6-phosphate deaminase activity"/>
    <property type="evidence" value="ECO:0007669"/>
    <property type="project" value="InterPro"/>
</dbReference>
<dbReference type="EMBL" id="JAAGOB010000005">
    <property type="protein sequence ID" value="NED95716.1"/>
    <property type="molecule type" value="Genomic_DNA"/>
</dbReference>